<sequence length="146" mass="17081">MNTTDKSSTYISIFKRKGGEGLTTKIIKEADNKDYNGLFAQLEKNEAPLLIYFLNLLNWFLLTNNRILMCNEGQSIFLYLADIIEVRPALQEEMNDRISDKRKFTRLKIKTKNGDYFICKLEKGQPYEGIYQVLHFIATNNIRESR</sequence>
<name>A0A1G6URM1_NIADE</name>
<dbReference type="OrthoDB" id="775301at2"/>
<organism evidence="1 2">
    <name type="scientific">Niabella drilacis (strain DSM 25811 / CCM 8410 / CCUG 62505 / LMG 26954 / E90)</name>
    <dbReference type="NCBI Taxonomy" id="1285928"/>
    <lineage>
        <taxon>Bacteria</taxon>
        <taxon>Pseudomonadati</taxon>
        <taxon>Bacteroidota</taxon>
        <taxon>Chitinophagia</taxon>
        <taxon>Chitinophagales</taxon>
        <taxon>Chitinophagaceae</taxon>
        <taxon>Niabella</taxon>
    </lineage>
</organism>
<reference evidence="2" key="1">
    <citation type="submission" date="2016-10" db="EMBL/GenBank/DDBJ databases">
        <authorList>
            <person name="Varghese N."/>
            <person name="Submissions S."/>
        </authorList>
    </citation>
    <scope>NUCLEOTIDE SEQUENCE [LARGE SCALE GENOMIC DNA]</scope>
    <source>
        <strain evidence="2">DSM 25811 / CCM 8410 / LMG 26954 / E90</strain>
    </source>
</reference>
<evidence type="ECO:0000313" key="1">
    <source>
        <dbReference type="EMBL" id="SDD43874.1"/>
    </source>
</evidence>
<protein>
    <submittedName>
        <fullName evidence="1">Uncharacterized protein</fullName>
    </submittedName>
</protein>
<gene>
    <name evidence="1" type="ORF">SAMN04487894_10966</name>
</gene>
<dbReference type="AlphaFoldDB" id="A0A1G6URM1"/>
<dbReference type="RefSeq" id="WP_090391209.1">
    <property type="nucleotide sequence ID" value="NZ_FMZO01000009.1"/>
</dbReference>
<dbReference type="Proteomes" id="UP000198757">
    <property type="component" value="Unassembled WGS sequence"/>
</dbReference>
<accession>A0A1G6URM1</accession>
<keyword evidence="2" id="KW-1185">Reference proteome</keyword>
<proteinExistence type="predicted"/>
<evidence type="ECO:0000313" key="2">
    <source>
        <dbReference type="Proteomes" id="UP000198757"/>
    </source>
</evidence>
<dbReference type="EMBL" id="FMZO01000009">
    <property type="protein sequence ID" value="SDD43874.1"/>
    <property type="molecule type" value="Genomic_DNA"/>
</dbReference>